<feature type="chain" id="PRO_5003390834" description="Secreted protein" evidence="2">
    <location>
        <begin position="20"/>
        <end position="423"/>
    </location>
</feature>
<dbReference type="AlphaFoldDB" id="F9WRC0"/>
<sequence>MRSFTWLLLVLACFNFGHFITRCKTRHTDGFSGPLLKSVASDVICPLSAAFRDVERHLGRASVLGNSHCTKQLREKVLEQTRFYARGLSNMVEAFANQTRAKQQSYVVCLADGVTRQPIFDLGPAGLQSCLRTFKGYTNTYEEAVELVKRKVEKICSNRPCFGKVCAVERGRPAFGSPRNCPLTSESRLLYMYGGDHTYARLFEIKPKGNKPLLLWIGGCERRPGGVQKLLEDMERLTRLQISGCPDMDDDETEETAIEESNEAVADGQAPLSKEGDVDEAAASAGHGTSDDINGPVRASETPVEGHTDDNIEAYDRLAESESHANEEPHPTPVASAISATKREEVETDAHMAKYASPSTEGDVNHDTTTERAESISTTATHVNQTQSHWRTHEFSSRVTSQMVLFIYLFRFSFFFLKKIAFT</sequence>
<proteinExistence type="predicted"/>
<accession>F9WRC0</accession>
<dbReference type="VEuPathDB" id="TriTrypDB:TvY486_0028700"/>
<dbReference type="Proteomes" id="UP000009027">
    <property type="component" value="Unassembled WGS sequence"/>
</dbReference>
<gene>
    <name evidence="3" type="ORF">TvY486_0028700</name>
</gene>
<evidence type="ECO:0008006" key="5">
    <source>
        <dbReference type="Google" id="ProtNLM"/>
    </source>
</evidence>
<feature type="signal peptide" evidence="2">
    <location>
        <begin position="1"/>
        <end position="19"/>
    </location>
</feature>
<evidence type="ECO:0000256" key="2">
    <source>
        <dbReference type="SAM" id="SignalP"/>
    </source>
</evidence>
<keyword evidence="4" id="KW-1185">Reference proteome</keyword>
<dbReference type="EMBL" id="CAEX01004875">
    <property type="protein sequence ID" value="CCD20104.1"/>
    <property type="molecule type" value="Genomic_DNA"/>
</dbReference>
<evidence type="ECO:0000313" key="4">
    <source>
        <dbReference type="Proteomes" id="UP000009027"/>
    </source>
</evidence>
<protein>
    <recommendedName>
        <fullName evidence="5">Secreted protein</fullName>
    </recommendedName>
</protein>
<evidence type="ECO:0000256" key="1">
    <source>
        <dbReference type="SAM" id="MobiDB-lite"/>
    </source>
</evidence>
<keyword evidence="2" id="KW-0732">Signal</keyword>
<name>F9WRC0_TRYVY</name>
<feature type="compositionally biased region" description="Acidic residues" evidence="1">
    <location>
        <begin position="247"/>
        <end position="262"/>
    </location>
</feature>
<evidence type="ECO:0000313" key="3">
    <source>
        <dbReference type="EMBL" id="CCD20104.1"/>
    </source>
</evidence>
<organism evidence="3 4">
    <name type="scientific">Trypanosoma vivax (strain Y486)</name>
    <dbReference type="NCBI Taxonomy" id="1055687"/>
    <lineage>
        <taxon>Eukaryota</taxon>
        <taxon>Discoba</taxon>
        <taxon>Euglenozoa</taxon>
        <taxon>Kinetoplastea</taxon>
        <taxon>Metakinetoplastina</taxon>
        <taxon>Trypanosomatida</taxon>
        <taxon>Trypanosomatidae</taxon>
        <taxon>Trypanosoma</taxon>
        <taxon>Duttonella</taxon>
    </lineage>
</organism>
<reference evidence="3 4" key="1">
    <citation type="journal article" date="2012" name="Proc. Natl. Acad. Sci. U.S.A.">
        <title>Antigenic diversity is generated by distinct evolutionary mechanisms in African trypanosome species.</title>
        <authorList>
            <person name="Jackson A.P."/>
            <person name="Berry A."/>
            <person name="Aslett M."/>
            <person name="Allison H.C."/>
            <person name="Burton P."/>
            <person name="Vavrova-Anderson J."/>
            <person name="Brown R."/>
            <person name="Browne H."/>
            <person name="Corton N."/>
            <person name="Hauser H."/>
            <person name="Gamble J."/>
            <person name="Gilderthorp R."/>
            <person name="Marcello L."/>
            <person name="McQuillan J."/>
            <person name="Otto T.D."/>
            <person name="Quail M.A."/>
            <person name="Sanders M.J."/>
            <person name="van Tonder A."/>
            <person name="Ginger M.L."/>
            <person name="Field M.C."/>
            <person name="Barry J.D."/>
            <person name="Hertz-Fowler C."/>
            <person name="Berriman M."/>
        </authorList>
    </citation>
    <scope>NUCLEOTIDE SEQUENCE</scope>
    <source>
        <strain evidence="3 4">Y486</strain>
    </source>
</reference>
<feature type="region of interest" description="Disordered" evidence="1">
    <location>
        <begin position="243"/>
        <end position="309"/>
    </location>
</feature>